<organism evidence="2 3">
    <name type="scientific">Xiphophorus couchianus</name>
    <name type="common">Monterrey platyfish</name>
    <dbReference type="NCBI Taxonomy" id="32473"/>
    <lineage>
        <taxon>Eukaryota</taxon>
        <taxon>Metazoa</taxon>
        <taxon>Chordata</taxon>
        <taxon>Craniata</taxon>
        <taxon>Vertebrata</taxon>
        <taxon>Euteleostomi</taxon>
        <taxon>Actinopterygii</taxon>
        <taxon>Neopterygii</taxon>
        <taxon>Teleostei</taxon>
        <taxon>Neoteleostei</taxon>
        <taxon>Acanthomorphata</taxon>
        <taxon>Ovalentaria</taxon>
        <taxon>Atherinomorphae</taxon>
        <taxon>Cyprinodontiformes</taxon>
        <taxon>Poeciliidae</taxon>
        <taxon>Poeciliinae</taxon>
        <taxon>Xiphophorus</taxon>
    </lineage>
</organism>
<dbReference type="PROSITE" id="PS50820">
    <property type="entry name" value="LCCL"/>
    <property type="match status" value="1"/>
</dbReference>
<dbReference type="GeneTree" id="ENSGT00940000159330"/>
<dbReference type="AlphaFoldDB" id="A0A3B5LFI2"/>
<dbReference type="Pfam" id="PF03815">
    <property type="entry name" value="LCCL"/>
    <property type="match status" value="1"/>
</dbReference>
<evidence type="ECO:0000313" key="3">
    <source>
        <dbReference type="Proteomes" id="UP000261380"/>
    </source>
</evidence>
<evidence type="ECO:0000313" key="2">
    <source>
        <dbReference type="Ensembl" id="ENSXCOP00000009335.1"/>
    </source>
</evidence>
<dbReference type="Ensembl" id="ENSXCOT00000009446.1">
    <property type="protein sequence ID" value="ENSXCOP00000009335.1"/>
    <property type="gene ID" value="ENSXCOG00000007110.1"/>
</dbReference>
<protein>
    <recommendedName>
        <fullName evidence="1">LCCL domain-containing protein</fullName>
    </recommendedName>
</protein>
<dbReference type="InterPro" id="IPR004043">
    <property type="entry name" value="LCCL"/>
</dbReference>
<accession>A0A3B5LFI2</accession>
<keyword evidence="3" id="KW-1185">Reference proteome</keyword>
<reference evidence="2" key="2">
    <citation type="submission" date="2025-09" db="UniProtKB">
        <authorList>
            <consortium name="Ensembl"/>
        </authorList>
    </citation>
    <scope>IDENTIFICATION</scope>
</reference>
<sequence>MTYNKTNAKQVILSTTRLSGWFQAAEGLCLVLFPCDVRAGKINLPEFIAKCPAHCKETKQQVYGTGVFASISSICNAAIHRCLDWKMNIAERVS</sequence>
<name>A0A3B5LFI2_9TELE</name>
<dbReference type="STRING" id="32473.ENSXCOP00000009335"/>
<reference evidence="2" key="1">
    <citation type="submission" date="2025-08" db="UniProtKB">
        <authorList>
            <consortium name="Ensembl"/>
        </authorList>
    </citation>
    <scope>IDENTIFICATION</scope>
</reference>
<dbReference type="InterPro" id="IPR036609">
    <property type="entry name" value="LCCL_sf"/>
</dbReference>
<evidence type="ECO:0000259" key="1">
    <source>
        <dbReference type="PROSITE" id="PS50820"/>
    </source>
</evidence>
<dbReference type="Proteomes" id="UP000261380">
    <property type="component" value="Unplaced"/>
</dbReference>
<dbReference type="SUPFAM" id="SSF69848">
    <property type="entry name" value="LCCL domain"/>
    <property type="match status" value="1"/>
</dbReference>
<proteinExistence type="predicted"/>
<feature type="domain" description="LCCL" evidence="1">
    <location>
        <begin position="51"/>
        <end position="94"/>
    </location>
</feature>
<dbReference type="Gene3D" id="2.170.130.20">
    <property type="entry name" value="LCCL-like domain"/>
    <property type="match status" value="1"/>
</dbReference>
<dbReference type="SMART" id="SM00603">
    <property type="entry name" value="LCCL"/>
    <property type="match status" value="1"/>
</dbReference>